<comment type="caution">
    <text evidence="2">The sequence shown here is derived from an EMBL/GenBank/DDBJ whole genome shotgun (WGS) entry which is preliminary data.</text>
</comment>
<proteinExistence type="predicted"/>
<dbReference type="Proteomes" id="UP001046870">
    <property type="component" value="Chromosome 9"/>
</dbReference>
<feature type="compositionally biased region" description="Basic and acidic residues" evidence="1">
    <location>
        <begin position="18"/>
        <end position="33"/>
    </location>
</feature>
<feature type="compositionally biased region" description="Polar residues" evidence="1">
    <location>
        <begin position="375"/>
        <end position="392"/>
    </location>
</feature>
<name>A0A9D3TD09_MEGAT</name>
<reference evidence="2" key="1">
    <citation type="submission" date="2021-01" db="EMBL/GenBank/DDBJ databases">
        <authorList>
            <person name="Zahm M."/>
            <person name="Roques C."/>
            <person name="Cabau C."/>
            <person name="Klopp C."/>
            <person name="Donnadieu C."/>
            <person name="Jouanno E."/>
            <person name="Lampietro C."/>
            <person name="Louis A."/>
            <person name="Herpin A."/>
            <person name="Echchiki A."/>
            <person name="Berthelot C."/>
            <person name="Parey E."/>
            <person name="Roest-Crollius H."/>
            <person name="Braasch I."/>
            <person name="Postlethwait J."/>
            <person name="Bobe J."/>
            <person name="Montfort J."/>
            <person name="Bouchez O."/>
            <person name="Begum T."/>
            <person name="Mejri S."/>
            <person name="Adams A."/>
            <person name="Chen W.-J."/>
            <person name="Guiguen Y."/>
        </authorList>
    </citation>
    <scope>NUCLEOTIDE SEQUENCE</scope>
    <source>
        <strain evidence="2">YG-15Mar2019-1</strain>
        <tissue evidence="2">Brain</tissue>
    </source>
</reference>
<accession>A0A9D3TD09</accession>
<evidence type="ECO:0000313" key="3">
    <source>
        <dbReference type="Proteomes" id="UP001046870"/>
    </source>
</evidence>
<feature type="region of interest" description="Disordered" evidence="1">
    <location>
        <begin position="1"/>
        <end position="38"/>
    </location>
</feature>
<organism evidence="2 3">
    <name type="scientific">Megalops atlanticus</name>
    <name type="common">Tarpon</name>
    <name type="synonym">Clupea gigantea</name>
    <dbReference type="NCBI Taxonomy" id="7932"/>
    <lineage>
        <taxon>Eukaryota</taxon>
        <taxon>Metazoa</taxon>
        <taxon>Chordata</taxon>
        <taxon>Craniata</taxon>
        <taxon>Vertebrata</taxon>
        <taxon>Euteleostomi</taxon>
        <taxon>Actinopterygii</taxon>
        <taxon>Neopterygii</taxon>
        <taxon>Teleostei</taxon>
        <taxon>Elopiformes</taxon>
        <taxon>Megalopidae</taxon>
        <taxon>Megalops</taxon>
    </lineage>
</organism>
<dbReference type="EMBL" id="JAFDVH010000009">
    <property type="protein sequence ID" value="KAG7471146.1"/>
    <property type="molecule type" value="Genomic_DNA"/>
</dbReference>
<sequence length="444" mass="49312">MVTVDAWGHGHSTVGGRQGEDRCTDERETHEQQRGSGMEPRMAKRPCCGWCSVAQATAVWAVCQEEAPLFPSLCPGEVWRRSLLAGALWLSLALCFLSLRALLHYRQRQQEHFLESDEAVRQRAAGLQACVGSERHMGGPVPVAHALTDSLLLCLLSEALEDPTPPHIQALAHRLEMVMEMLKRADILQAGPQRGGVQGARGGVEDTLLTDRLKGICDYLSQRVQSLHTLLRAQEKYRDSVQAVLEGLKHRWTQLVVLHVRVTMEKGRVGEEDIQTVLQEVECLSMELGQCRTGLQQCRALLNDSTHLLQELGCSQRGLGDCGDTMGETLWTECLLQSNTAQFEEVQHNLLSLENLTSCFQTHLEGLRVIEEMEQTSQSHPDLSPSVCNSTPCVHPSDTPPVHSRPPPEAQDQLPTALSPTLCERSAQRLSSTFDCLRSSLRRM</sequence>
<gene>
    <name evidence="2" type="ORF">MATL_G00121370</name>
</gene>
<feature type="region of interest" description="Disordered" evidence="1">
    <location>
        <begin position="375"/>
        <end position="415"/>
    </location>
</feature>
<dbReference type="AlphaFoldDB" id="A0A9D3TD09"/>
<evidence type="ECO:0000313" key="2">
    <source>
        <dbReference type="EMBL" id="KAG7471146.1"/>
    </source>
</evidence>
<keyword evidence="3" id="KW-1185">Reference proteome</keyword>
<dbReference type="OrthoDB" id="8954444at2759"/>
<evidence type="ECO:0000256" key="1">
    <source>
        <dbReference type="SAM" id="MobiDB-lite"/>
    </source>
</evidence>
<protein>
    <submittedName>
        <fullName evidence="2">Uncharacterized protein</fullName>
    </submittedName>
</protein>